<comment type="caution">
    <text evidence="2">The sequence shown here is derived from an EMBL/GenBank/DDBJ whole genome shotgun (WGS) entry which is preliminary data.</text>
</comment>
<dbReference type="EMBL" id="JAVRFA010000003">
    <property type="protein sequence ID" value="MDT0393913.1"/>
    <property type="molecule type" value="Genomic_DNA"/>
</dbReference>
<evidence type="ECO:0000313" key="3">
    <source>
        <dbReference type="Proteomes" id="UP001183881"/>
    </source>
</evidence>
<protein>
    <submittedName>
        <fullName evidence="2">Trypco2 family protein</fullName>
    </submittedName>
</protein>
<accession>A0ABU2PP22</accession>
<name>A0ABU2PP22_9ACTN</name>
<dbReference type="Proteomes" id="UP001183881">
    <property type="component" value="Unassembled WGS sequence"/>
</dbReference>
<reference evidence="3" key="1">
    <citation type="submission" date="2023-07" db="EMBL/GenBank/DDBJ databases">
        <title>30 novel species of actinomycetes from the DSMZ collection.</title>
        <authorList>
            <person name="Nouioui I."/>
        </authorList>
    </citation>
    <scope>NUCLEOTIDE SEQUENCE [LARGE SCALE GENOMIC DNA]</scope>
    <source>
        <strain evidence="3">DSM 41636</strain>
    </source>
</reference>
<keyword evidence="3" id="KW-1185">Reference proteome</keyword>
<dbReference type="Pfam" id="PF19631">
    <property type="entry name" value="Trypco2"/>
    <property type="match status" value="1"/>
</dbReference>
<gene>
    <name evidence="2" type="ORF">RM705_04220</name>
</gene>
<evidence type="ECO:0000313" key="2">
    <source>
        <dbReference type="EMBL" id="MDT0393913.1"/>
    </source>
</evidence>
<organism evidence="2 3">
    <name type="scientific">Streptomyces edwardsiae</name>
    <dbReference type="NCBI Taxonomy" id="3075527"/>
    <lineage>
        <taxon>Bacteria</taxon>
        <taxon>Bacillati</taxon>
        <taxon>Actinomycetota</taxon>
        <taxon>Actinomycetes</taxon>
        <taxon>Kitasatosporales</taxon>
        <taxon>Streptomycetaceae</taxon>
        <taxon>Streptomyces</taxon>
    </lineage>
</organism>
<evidence type="ECO:0000259" key="1">
    <source>
        <dbReference type="Pfam" id="PF19631"/>
    </source>
</evidence>
<sequence>MTGVRNEDWLDLADAIGLLREQLLEARRRAGTSDVRFEIDDVTVEFELELARSRGAGGELRFGVMGLNGKSDTSGRRTHRVSLTLLPRARGGGPVEIRDTDDA</sequence>
<proteinExistence type="predicted"/>
<dbReference type="RefSeq" id="WP_311641425.1">
    <property type="nucleotide sequence ID" value="NZ_JAVRFA010000003.1"/>
</dbReference>
<dbReference type="InterPro" id="IPR045608">
    <property type="entry name" value="Trypco2"/>
</dbReference>
<feature type="domain" description="Trypsin-co-occurring" evidence="1">
    <location>
        <begin position="11"/>
        <end position="87"/>
    </location>
</feature>